<proteinExistence type="predicted"/>
<dbReference type="EMBL" id="AMZH03007935">
    <property type="protein sequence ID" value="RRT60089.1"/>
    <property type="molecule type" value="Genomic_DNA"/>
</dbReference>
<organism evidence="1 2">
    <name type="scientific">Ensete ventricosum</name>
    <name type="common">Abyssinian banana</name>
    <name type="synonym">Musa ensete</name>
    <dbReference type="NCBI Taxonomy" id="4639"/>
    <lineage>
        <taxon>Eukaryota</taxon>
        <taxon>Viridiplantae</taxon>
        <taxon>Streptophyta</taxon>
        <taxon>Embryophyta</taxon>
        <taxon>Tracheophyta</taxon>
        <taxon>Spermatophyta</taxon>
        <taxon>Magnoliopsida</taxon>
        <taxon>Liliopsida</taxon>
        <taxon>Zingiberales</taxon>
        <taxon>Musaceae</taxon>
        <taxon>Ensete</taxon>
    </lineage>
</organism>
<dbReference type="Proteomes" id="UP000287651">
    <property type="component" value="Unassembled WGS sequence"/>
</dbReference>
<protein>
    <submittedName>
        <fullName evidence="1">Uncharacterized protein</fullName>
    </submittedName>
</protein>
<accession>A0A426Z7Z5</accession>
<gene>
    <name evidence="1" type="ORF">B296_00026433</name>
</gene>
<evidence type="ECO:0000313" key="1">
    <source>
        <dbReference type="EMBL" id="RRT60089.1"/>
    </source>
</evidence>
<name>A0A426Z7Z5_ENSVE</name>
<comment type="caution">
    <text evidence="1">The sequence shown here is derived from an EMBL/GenBank/DDBJ whole genome shotgun (WGS) entry which is preliminary data.</text>
</comment>
<sequence>MRGVLSHHTSHPRWDFHPSDIGRGGFALDLACIELKKVLCLNNKSRTQSTLRQFERQSEMFKRQVLFDE</sequence>
<reference evidence="1 2" key="1">
    <citation type="journal article" date="2014" name="Agronomy (Basel)">
        <title>A Draft Genome Sequence for Ensete ventricosum, the Drought-Tolerant Tree Against Hunger.</title>
        <authorList>
            <person name="Harrison J."/>
            <person name="Moore K.A."/>
            <person name="Paszkiewicz K."/>
            <person name="Jones T."/>
            <person name="Grant M."/>
            <person name="Ambacheew D."/>
            <person name="Muzemil S."/>
            <person name="Studholme D.J."/>
        </authorList>
    </citation>
    <scope>NUCLEOTIDE SEQUENCE [LARGE SCALE GENOMIC DNA]</scope>
</reference>
<evidence type="ECO:0000313" key="2">
    <source>
        <dbReference type="Proteomes" id="UP000287651"/>
    </source>
</evidence>
<dbReference type="AlphaFoldDB" id="A0A426Z7Z5"/>